<dbReference type="Proteomes" id="UP001215151">
    <property type="component" value="Unassembled WGS sequence"/>
</dbReference>
<evidence type="ECO:0000256" key="1">
    <source>
        <dbReference type="SAM" id="SignalP"/>
    </source>
</evidence>
<name>A0AAD7XG17_9APHY</name>
<sequence length="177" mass="18645">MHRLLAIAATVITLTSYVNVVHLAGAPPLNAHHINFADTSLVFGPQFDDEFGSVITLAMQLPGDGSTLDQTIIFPNFGQGMPGPLVTNDLCISSAGVEVGSATDALRFVDCVEPLTDPAQTWTVQDGPHPYISNGEGNCITLFPENAVIGGPVTLAACQGELLGQQQWNPKVVQLPP</sequence>
<comment type="caution">
    <text evidence="2">The sequence shown here is derived from an EMBL/GenBank/DDBJ whole genome shotgun (WGS) entry which is preliminary data.</text>
</comment>
<keyword evidence="1" id="KW-0732">Signal</keyword>
<dbReference type="InterPro" id="IPR035992">
    <property type="entry name" value="Ricin_B-like_lectins"/>
</dbReference>
<dbReference type="EMBL" id="JAPEVG010000002">
    <property type="protein sequence ID" value="KAJ8502160.1"/>
    <property type="molecule type" value="Genomic_DNA"/>
</dbReference>
<dbReference type="PROSITE" id="PS50231">
    <property type="entry name" value="RICIN_B_LECTIN"/>
    <property type="match status" value="1"/>
</dbReference>
<protein>
    <recommendedName>
        <fullName evidence="4">Ricin B lectin domain-containing protein</fullName>
    </recommendedName>
</protein>
<organism evidence="2 3">
    <name type="scientific">Trametes cubensis</name>
    <dbReference type="NCBI Taxonomy" id="1111947"/>
    <lineage>
        <taxon>Eukaryota</taxon>
        <taxon>Fungi</taxon>
        <taxon>Dikarya</taxon>
        <taxon>Basidiomycota</taxon>
        <taxon>Agaricomycotina</taxon>
        <taxon>Agaricomycetes</taxon>
        <taxon>Polyporales</taxon>
        <taxon>Polyporaceae</taxon>
        <taxon>Trametes</taxon>
    </lineage>
</organism>
<evidence type="ECO:0008006" key="4">
    <source>
        <dbReference type="Google" id="ProtNLM"/>
    </source>
</evidence>
<dbReference type="Gene3D" id="2.80.10.50">
    <property type="match status" value="1"/>
</dbReference>
<dbReference type="AlphaFoldDB" id="A0AAD7XG17"/>
<proteinExistence type="predicted"/>
<reference evidence="2" key="1">
    <citation type="submission" date="2022-11" db="EMBL/GenBank/DDBJ databases">
        <title>Genome Sequence of Cubamyces cubensis.</title>
        <authorList>
            <person name="Buettner E."/>
        </authorList>
    </citation>
    <scope>NUCLEOTIDE SEQUENCE</scope>
    <source>
        <strain evidence="2">MPL-01</strain>
    </source>
</reference>
<keyword evidence="3" id="KW-1185">Reference proteome</keyword>
<dbReference type="SUPFAM" id="SSF50370">
    <property type="entry name" value="Ricin B-like lectins"/>
    <property type="match status" value="1"/>
</dbReference>
<feature type="chain" id="PRO_5042002237" description="Ricin B lectin domain-containing protein" evidence="1">
    <location>
        <begin position="21"/>
        <end position="177"/>
    </location>
</feature>
<gene>
    <name evidence="2" type="ORF">ONZ51_g151</name>
</gene>
<feature type="signal peptide" evidence="1">
    <location>
        <begin position="1"/>
        <end position="20"/>
    </location>
</feature>
<accession>A0AAD7XG17</accession>
<evidence type="ECO:0000313" key="2">
    <source>
        <dbReference type="EMBL" id="KAJ8502160.1"/>
    </source>
</evidence>
<evidence type="ECO:0000313" key="3">
    <source>
        <dbReference type="Proteomes" id="UP001215151"/>
    </source>
</evidence>